<dbReference type="Proteomes" id="UP000032142">
    <property type="component" value="Unassembled WGS sequence"/>
</dbReference>
<proteinExistence type="predicted"/>
<organism evidence="1 2">
    <name type="scientific">Gossypium arboreum</name>
    <name type="common">Tree cotton</name>
    <name type="synonym">Gossypium nanking</name>
    <dbReference type="NCBI Taxonomy" id="29729"/>
    <lineage>
        <taxon>Eukaryota</taxon>
        <taxon>Viridiplantae</taxon>
        <taxon>Streptophyta</taxon>
        <taxon>Embryophyta</taxon>
        <taxon>Tracheophyta</taxon>
        <taxon>Spermatophyta</taxon>
        <taxon>Magnoliopsida</taxon>
        <taxon>eudicotyledons</taxon>
        <taxon>Gunneridae</taxon>
        <taxon>Pentapetalae</taxon>
        <taxon>rosids</taxon>
        <taxon>malvids</taxon>
        <taxon>Malvales</taxon>
        <taxon>Malvaceae</taxon>
        <taxon>Malvoideae</taxon>
        <taxon>Gossypium</taxon>
    </lineage>
</organism>
<sequence>MKRLWPSDMIYGKASTEYMSRLNRALAQIVLISC</sequence>
<evidence type="ECO:0000313" key="2">
    <source>
        <dbReference type="Proteomes" id="UP000032142"/>
    </source>
</evidence>
<dbReference type="EMBL" id="KN393326">
    <property type="protein sequence ID" value="KHG10193.1"/>
    <property type="molecule type" value="Genomic_DNA"/>
</dbReference>
<protein>
    <submittedName>
        <fullName evidence="1">DNA excision repair ERCC-1-like protein</fullName>
    </submittedName>
</protein>
<name>A0A0B0N6S0_GOSAR</name>
<evidence type="ECO:0000313" key="1">
    <source>
        <dbReference type="EMBL" id="KHG10193.1"/>
    </source>
</evidence>
<keyword evidence="2" id="KW-1185">Reference proteome</keyword>
<reference evidence="2" key="1">
    <citation type="submission" date="2014-09" db="EMBL/GenBank/DDBJ databases">
        <authorList>
            <person name="Mudge J."/>
            <person name="Ramaraj T."/>
            <person name="Lindquist I.E."/>
            <person name="Bharti A.K."/>
            <person name="Sundararajan A."/>
            <person name="Cameron C.T."/>
            <person name="Woodward J.E."/>
            <person name="May G.D."/>
            <person name="Brubaker C."/>
            <person name="Broadhvest J."/>
            <person name="Wilkins T.A."/>
        </authorList>
    </citation>
    <scope>NUCLEOTIDE SEQUENCE</scope>
    <source>
        <strain evidence="2">cv. AKA8401</strain>
    </source>
</reference>
<gene>
    <name evidence="1" type="ORF">F383_13324</name>
</gene>
<accession>A0A0B0N6S0</accession>
<dbReference type="AlphaFoldDB" id="A0A0B0N6S0"/>